<evidence type="ECO:0000256" key="7">
    <source>
        <dbReference type="SAM" id="Phobius"/>
    </source>
</evidence>
<dbReference type="Proteomes" id="UP000243406">
    <property type="component" value="Unassembled WGS sequence"/>
</dbReference>
<gene>
    <name evidence="8" type="ORF">SAMN02745120_1762</name>
</gene>
<keyword evidence="9" id="KW-1185">Reference proteome</keyword>
<feature type="transmembrane region" description="Helical" evidence="7">
    <location>
        <begin position="143"/>
        <end position="160"/>
    </location>
</feature>
<proteinExistence type="inferred from homology"/>
<keyword evidence="3" id="KW-1003">Cell membrane</keyword>
<comment type="similarity">
    <text evidence="2">Belongs to the UPF0718 family.</text>
</comment>
<evidence type="ECO:0000256" key="4">
    <source>
        <dbReference type="ARBA" id="ARBA00022692"/>
    </source>
</evidence>
<dbReference type="AlphaFoldDB" id="A0A1T5BNW7"/>
<reference evidence="9" key="1">
    <citation type="submission" date="2017-02" db="EMBL/GenBank/DDBJ databases">
        <authorList>
            <person name="Varghese N."/>
            <person name="Submissions S."/>
        </authorList>
    </citation>
    <scope>NUCLEOTIDE SEQUENCE [LARGE SCALE GENOMIC DNA]</scope>
    <source>
        <strain evidence="9">ATCC 35199</strain>
    </source>
</reference>
<feature type="transmembrane region" description="Helical" evidence="7">
    <location>
        <begin position="111"/>
        <end position="131"/>
    </location>
</feature>
<dbReference type="RefSeq" id="WP_079589592.1">
    <property type="nucleotide sequence ID" value="NZ_FUYN01000003.1"/>
</dbReference>
<protein>
    <submittedName>
        <fullName evidence="8">Predicted permease</fullName>
    </submittedName>
</protein>
<accession>A0A1T5BNW7</accession>
<dbReference type="Pfam" id="PF03773">
    <property type="entry name" value="ArsP_1"/>
    <property type="match status" value="1"/>
</dbReference>
<evidence type="ECO:0000256" key="1">
    <source>
        <dbReference type="ARBA" id="ARBA00004651"/>
    </source>
</evidence>
<dbReference type="InterPro" id="IPR005524">
    <property type="entry name" value="DUF318"/>
</dbReference>
<evidence type="ECO:0000313" key="9">
    <source>
        <dbReference type="Proteomes" id="UP000243406"/>
    </source>
</evidence>
<keyword evidence="6 7" id="KW-0472">Membrane</keyword>
<comment type="subcellular location">
    <subcellularLocation>
        <location evidence="1">Cell membrane</location>
        <topology evidence="1">Multi-pass membrane protein</topology>
    </subcellularLocation>
</comment>
<feature type="transmembrane region" description="Helical" evidence="7">
    <location>
        <begin position="82"/>
        <end position="99"/>
    </location>
</feature>
<evidence type="ECO:0000256" key="6">
    <source>
        <dbReference type="ARBA" id="ARBA00023136"/>
    </source>
</evidence>
<evidence type="ECO:0000256" key="5">
    <source>
        <dbReference type="ARBA" id="ARBA00022989"/>
    </source>
</evidence>
<evidence type="ECO:0000256" key="3">
    <source>
        <dbReference type="ARBA" id="ARBA00022475"/>
    </source>
</evidence>
<feature type="transmembrane region" description="Helical" evidence="7">
    <location>
        <begin position="41"/>
        <end position="62"/>
    </location>
</feature>
<evidence type="ECO:0000313" key="8">
    <source>
        <dbReference type="EMBL" id="SKB48961.1"/>
    </source>
</evidence>
<dbReference type="OrthoDB" id="9798408at2"/>
<dbReference type="EMBL" id="FUYN01000003">
    <property type="protein sequence ID" value="SKB48961.1"/>
    <property type="molecule type" value="Genomic_DNA"/>
</dbReference>
<organism evidence="8 9">
    <name type="scientific">Acetoanaerobium noterae</name>
    <dbReference type="NCBI Taxonomy" id="745369"/>
    <lineage>
        <taxon>Bacteria</taxon>
        <taxon>Bacillati</taxon>
        <taxon>Bacillota</taxon>
        <taxon>Clostridia</taxon>
        <taxon>Peptostreptococcales</taxon>
        <taxon>Filifactoraceae</taxon>
        <taxon>Acetoanaerobium</taxon>
    </lineage>
</organism>
<keyword evidence="5 7" id="KW-1133">Transmembrane helix</keyword>
<name>A0A1T5BNW7_9FIRM</name>
<sequence length="172" mass="19022">MKINKFMRKNKTLIFVALVYIVLLISNPEKATKAISNSTYYLVEMIMIMPVVYLLTVVLDALIPKEAIIKGFGFDSGLKGNILALFLGSISAGPIYAAFPISKMLLDKGASLGNVVIVLSSWAVVKLPMLANEAKFLGVKFMAIRWAFTVIAIFIMGYIFNRYLSTEDIPSE</sequence>
<keyword evidence="4 7" id="KW-0812">Transmembrane</keyword>
<dbReference type="GO" id="GO:0005886">
    <property type="term" value="C:plasma membrane"/>
    <property type="evidence" value="ECO:0007669"/>
    <property type="project" value="UniProtKB-SubCell"/>
</dbReference>
<evidence type="ECO:0000256" key="2">
    <source>
        <dbReference type="ARBA" id="ARBA00006386"/>
    </source>
</evidence>